<dbReference type="EMBL" id="JAAVJF010000003">
    <property type="protein sequence ID" value="NYR15838.1"/>
    <property type="molecule type" value="Genomic_DNA"/>
</dbReference>
<gene>
    <name evidence="1" type="ORF">HC235_07785</name>
</gene>
<dbReference type="Proteomes" id="UP000554766">
    <property type="component" value="Unassembled WGS sequence"/>
</dbReference>
<dbReference type="OMA" id="MEPRSIY"/>
<name>A0A7L4PA83_9CREN</name>
<proteinExistence type="predicted"/>
<dbReference type="GeneID" id="5055207"/>
<organism evidence="1 2">
    <name type="scientific">Pyrobaculum arsenaticum</name>
    <dbReference type="NCBI Taxonomy" id="121277"/>
    <lineage>
        <taxon>Archaea</taxon>
        <taxon>Thermoproteota</taxon>
        <taxon>Thermoprotei</taxon>
        <taxon>Thermoproteales</taxon>
        <taxon>Thermoproteaceae</taxon>
        <taxon>Pyrobaculum</taxon>
    </lineage>
</organism>
<comment type="caution">
    <text evidence="1">The sequence shown here is derived from an EMBL/GenBank/DDBJ whole genome shotgun (WGS) entry which is preliminary data.</text>
</comment>
<dbReference type="RefSeq" id="WP_011899758.1">
    <property type="nucleotide sequence ID" value="NZ_JAAVJF010000003.1"/>
</dbReference>
<sequence>MEPRSIYDVTEEEDREELAQLVRGGVFNYAVLIPEDLPRGDVEEVFKKAGFSKVEVDASSWPRELAVKTESGVYLFKKVEEGVYRIRPPSSP</sequence>
<evidence type="ECO:0000313" key="1">
    <source>
        <dbReference type="EMBL" id="NYR15838.1"/>
    </source>
</evidence>
<dbReference type="AlphaFoldDB" id="A0A7L4PA83"/>
<protein>
    <submittedName>
        <fullName evidence="1">Uncharacterized protein</fullName>
    </submittedName>
</protein>
<keyword evidence="2" id="KW-1185">Reference proteome</keyword>
<evidence type="ECO:0000313" key="2">
    <source>
        <dbReference type="Proteomes" id="UP000554766"/>
    </source>
</evidence>
<accession>A0A7L4PA83</accession>
<reference evidence="1 2" key="1">
    <citation type="journal article" date="2020" name="Nat. Commun.">
        <title>The structures of two archaeal type IV pili illuminate evolutionary relationships.</title>
        <authorList>
            <person name="Wang F."/>
            <person name="Baquero D.P."/>
            <person name="Su Z."/>
            <person name="Beltran L.C."/>
            <person name="Prangishvili D."/>
            <person name="Krupovic M."/>
            <person name="Egelman E.H."/>
        </authorList>
    </citation>
    <scope>NUCLEOTIDE SEQUENCE [LARGE SCALE GENOMIC DNA]</scope>
    <source>
        <strain evidence="1 2">2GA</strain>
    </source>
</reference>